<name>A0A3M9NHN8_9BACT</name>
<dbReference type="EMBL" id="RJJR01000005">
    <property type="protein sequence ID" value="RNI37319.1"/>
    <property type="molecule type" value="Genomic_DNA"/>
</dbReference>
<protein>
    <recommendedName>
        <fullName evidence="1">Pyrroline-5-carboxylate reductase catalytic N-terminal domain-containing protein</fullName>
    </recommendedName>
</protein>
<dbReference type="Gene3D" id="3.40.50.720">
    <property type="entry name" value="NAD(P)-binding Rossmann-like Domain"/>
    <property type="match status" value="1"/>
</dbReference>
<gene>
    <name evidence="2" type="ORF">EFY79_07930</name>
</gene>
<evidence type="ECO:0000259" key="1">
    <source>
        <dbReference type="Pfam" id="PF03807"/>
    </source>
</evidence>
<dbReference type="InterPro" id="IPR028939">
    <property type="entry name" value="P5C_Rdtase_cat_N"/>
</dbReference>
<dbReference type="Proteomes" id="UP000267223">
    <property type="component" value="Unassembled WGS sequence"/>
</dbReference>
<evidence type="ECO:0000313" key="3">
    <source>
        <dbReference type="Proteomes" id="UP000267223"/>
    </source>
</evidence>
<proteinExistence type="predicted"/>
<dbReference type="InterPro" id="IPR036291">
    <property type="entry name" value="NAD(P)-bd_dom_sf"/>
</dbReference>
<reference evidence="2 3" key="1">
    <citation type="submission" date="2018-11" db="EMBL/GenBank/DDBJ databases">
        <title>Draft genome sequence of Ferruginibacter sp. BO-59.</title>
        <authorList>
            <person name="Im W.T."/>
        </authorList>
    </citation>
    <scope>NUCLEOTIDE SEQUENCE [LARGE SCALE GENOMIC DNA]</scope>
    <source>
        <strain evidence="2 3">BO-59</strain>
    </source>
</reference>
<keyword evidence="3" id="KW-1185">Reference proteome</keyword>
<organism evidence="2 3">
    <name type="scientific">Hanamia caeni</name>
    <dbReference type="NCBI Taxonomy" id="2294116"/>
    <lineage>
        <taxon>Bacteria</taxon>
        <taxon>Pseudomonadati</taxon>
        <taxon>Bacteroidota</taxon>
        <taxon>Chitinophagia</taxon>
        <taxon>Chitinophagales</taxon>
        <taxon>Chitinophagaceae</taxon>
        <taxon>Hanamia</taxon>
    </lineage>
</organism>
<dbReference type="SUPFAM" id="SSF51735">
    <property type="entry name" value="NAD(P)-binding Rossmann-fold domains"/>
    <property type="match status" value="1"/>
</dbReference>
<accession>A0A3M9NHN8</accession>
<evidence type="ECO:0000313" key="2">
    <source>
        <dbReference type="EMBL" id="RNI37319.1"/>
    </source>
</evidence>
<comment type="caution">
    <text evidence="2">The sequence shown here is derived from an EMBL/GenBank/DDBJ whole genome shotgun (WGS) entry which is preliminary data.</text>
</comment>
<sequence length="164" mass="18068">MVKKTIAIVGATEKNGKEIIAKFASAPYRLLLISNEANELEHFGTDITAKYPGSDIETLDCVKDGCWEADIIILAVPPEKIVEITTKFKEVATQKIVIEMWGNETNSEELKKILPYSKLVSISGFCSPKITISGEDKTVNEEIKKIFILAGFCVSDAVDNIKKS</sequence>
<feature type="domain" description="Pyrroline-5-carboxylate reductase catalytic N-terminal" evidence="1">
    <location>
        <begin position="6"/>
        <end position="100"/>
    </location>
</feature>
<dbReference type="AlphaFoldDB" id="A0A3M9NHN8"/>
<dbReference type="Pfam" id="PF03807">
    <property type="entry name" value="F420_oxidored"/>
    <property type="match status" value="1"/>
</dbReference>